<organism evidence="2 3">
    <name type="scientific">Aspergillus flavus (strain ATCC 200026 / FGSC A1120 / IAM 13836 / NRRL 3357 / JCM 12722 / SRRC 167)</name>
    <dbReference type="NCBI Taxonomy" id="332952"/>
    <lineage>
        <taxon>Eukaryota</taxon>
        <taxon>Fungi</taxon>
        <taxon>Dikarya</taxon>
        <taxon>Ascomycota</taxon>
        <taxon>Pezizomycotina</taxon>
        <taxon>Eurotiomycetes</taxon>
        <taxon>Eurotiomycetidae</taxon>
        <taxon>Eurotiales</taxon>
        <taxon>Aspergillaceae</taxon>
        <taxon>Aspergillus</taxon>
        <taxon>Aspergillus subgen. Circumdati</taxon>
    </lineage>
</organism>
<gene>
    <name evidence="2" type="ORF">F9C07_10080</name>
</gene>
<dbReference type="OMA" id="RKESHIC"/>
<dbReference type="EMBL" id="CP044622">
    <property type="protein sequence ID" value="QRD81882.1"/>
    <property type="molecule type" value="Genomic_DNA"/>
</dbReference>
<feature type="region of interest" description="Disordered" evidence="1">
    <location>
        <begin position="16"/>
        <end position="35"/>
    </location>
</feature>
<accession>A0A7U2QRN4</accession>
<proteinExistence type="predicted"/>
<name>A0A7U2QRN4_ASPFN</name>
<protein>
    <submittedName>
        <fullName evidence="2">Uncharacterized protein</fullName>
    </submittedName>
</protein>
<feature type="compositionally biased region" description="Polar residues" evidence="1">
    <location>
        <begin position="81"/>
        <end position="97"/>
    </location>
</feature>
<dbReference type="AlphaFoldDB" id="A0A7U2QRN4"/>
<feature type="compositionally biased region" description="Polar residues" evidence="1">
    <location>
        <begin position="21"/>
        <end position="35"/>
    </location>
</feature>
<feature type="compositionally biased region" description="Basic and acidic residues" evidence="1">
    <location>
        <begin position="99"/>
        <end position="111"/>
    </location>
</feature>
<feature type="region of interest" description="Disordered" evidence="1">
    <location>
        <begin position="77"/>
        <end position="111"/>
    </location>
</feature>
<keyword evidence="3" id="KW-1185">Reference proteome</keyword>
<evidence type="ECO:0000313" key="3">
    <source>
        <dbReference type="Proteomes" id="UP000596276"/>
    </source>
</evidence>
<dbReference type="VEuPathDB" id="FungiDB:AFLA_012859"/>
<reference evidence="3" key="1">
    <citation type="journal article" date="2021" name="G3 (Bethesda)">
        <title>Chromosome assembled and annotated genome sequence of Aspergillus flavus NRRL 3357.</title>
        <authorList>
            <person name="Skerker J.M."/>
            <person name="Pianalto K.M."/>
            <person name="Mondo S.J."/>
            <person name="Yang K."/>
            <person name="Arkin A.P."/>
            <person name="Keller N.P."/>
            <person name="Grigoriev I.V."/>
            <person name="Louise Glass N.L."/>
        </authorList>
    </citation>
    <scope>NUCLEOTIDE SEQUENCE [LARGE SCALE GENOMIC DNA]</scope>
    <source>
        <strain evidence="3">ATCC 200026 / FGSC A1120 / IAM 13836 / NRRL 3357 / JCM 12722 / SRRC 167</strain>
    </source>
</reference>
<evidence type="ECO:0000313" key="2">
    <source>
        <dbReference type="EMBL" id="QRD81882.1"/>
    </source>
</evidence>
<evidence type="ECO:0000256" key="1">
    <source>
        <dbReference type="SAM" id="MobiDB-lite"/>
    </source>
</evidence>
<sequence length="111" mass="11711">MTEPEDVEEDLFADLYDADETATQPTSTVEASITSEPTASVLPTQSAGLPATHVSEASHIETEDIRGVHQQLLQDGAHQHGTGNLDSGFANTITPMSGETEHHGTGIKEDG</sequence>
<dbReference type="Proteomes" id="UP000596276">
    <property type="component" value="Chromosome 2"/>
</dbReference>
<dbReference type="VEuPathDB" id="FungiDB:F9C07_10080"/>